<dbReference type="RefSeq" id="WP_106857997.1">
    <property type="nucleotide sequence ID" value="NZ_OGTP01000032.1"/>
</dbReference>
<evidence type="ECO:0000313" key="1">
    <source>
        <dbReference type="EMBL" id="SPB18549.1"/>
    </source>
</evidence>
<protein>
    <submittedName>
        <fullName evidence="1">Uncharacterized protein</fullName>
    </submittedName>
</protein>
<reference evidence="2" key="1">
    <citation type="submission" date="2018-01" db="EMBL/GenBank/DDBJ databases">
        <authorList>
            <person name="Peeters C."/>
        </authorList>
    </citation>
    <scope>NUCLEOTIDE SEQUENCE [LARGE SCALE GENOMIC DNA]</scope>
</reference>
<accession>A0A2U3IE95</accession>
<organism evidence="1 2">
    <name type="scientific">Caballeronia novacaledonica</name>
    <dbReference type="NCBI Taxonomy" id="1544861"/>
    <lineage>
        <taxon>Bacteria</taxon>
        <taxon>Pseudomonadati</taxon>
        <taxon>Pseudomonadota</taxon>
        <taxon>Betaproteobacteria</taxon>
        <taxon>Burkholderiales</taxon>
        <taxon>Burkholderiaceae</taxon>
        <taxon>Caballeronia</taxon>
    </lineage>
</organism>
<evidence type="ECO:0000313" key="2">
    <source>
        <dbReference type="Proteomes" id="UP000238169"/>
    </source>
</evidence>
<gene>
    <name evidence="1" type="ORF">NOV72_05749</name>
</gene>
<dbReference type="Proteomes" id="UP000238169">
    <property type="component" value="Unassembled WGS sequence"/>
</dbReference>
<name>A0A2U3IE95_9BURK</name>
<dbReference type="AlphaFoldDB" id="A0A2U3IE95"/>
<keyword evidence="2" id="KW-1185">Reference proteome</keyword>
<sequence length="165" mass="18694">MNAKHNTTQHIIALDAHPLVIGHATQVDTQTIAFDHHHYCRTGKTGHSMHDSTPVAEYRTAEGHTVWVDSLNRVHADTLDEARERRVKAIRQGAHEVPVRKVHRIEHTRLQAGDALYDAEGRKVDEVLYFTYGMRHSERIVHTRAGYAHATQGGYLLGLSNRQPE</sequence>
<proteinExistence type="predicted"/>
<dbReference type="EMBL" id="OGTP01000032">
    <property type="protein sequence ID" value="SPB18549.1"/>
    <property type="molecule type" value="Genomic_DNA"/>
</dbReference>